<evidence type="ECO:0000256" key="1">
    <source>
        <dbReference type="ARBA" id="ARBA00004514"/>
    </source>
</evidence>
<evidence type="ECO:0000256" key="8">
    <source>
        <dbReference type="SAM" id="MobiDB-lite"/>
    </source>
</evidence>
<sequence length="113" mass="13488">MDELRNKLIKFREMTLNIIVSLEKEDYDTPEELLGQRDNIIKEINNLNYQKEEFKKIDEELELLLIEKKLQNLMIEKKAKIKLKLKKASENKEANKNYSTKQFSTQSILNTKI</sequence>
<evidence type="ECO:0000256" key="5">
    <source>
        <dbReference type="ARBA" id="ARBA00093765"/>
    </source>
</evidence>
<name>A0A0S6U890_CLOBO</name>
<comment type="similarity">
    <text evidence="6">Belongs to the bacillales FliT family.</text>
</comment>
<protein>
    <recommendedName>
        <fullName evidence="7">Flagellar protein FliT</fullName>
    </recommendedName>
</protein>
<dbReference type="AlphaFoldDB" id="A0A0S6U890"/>
<comment type="subcellular location">
    <subcellularLocation>
        <location evidence="1">Cytoplasm</location>
        <location evidence="1">Cytosol</location>
    </subcellularLocation>
</comment>
<gene>
    <name evidence="9" type="ORF">CBO05C_2852</name>
</gene>
<dbReference type="HOGENOM" id="CLU_170918_0_0_9"/>
<reference evidence="9" key="1">
    <citation type="submission" date="2013-10" db="EMBL/GenBank/DDBJ databases">
        <title>Draft genome sequence of Clostridium botulinum type B strain Osaka05.</title>
        <authorList>
            <person name="Sakaguchi Y."/>
            <person name="Hosomi K."/>
            <person name="Uchiyama J."/>
            <person name="Ogura Y."/>
            <person name="Sakaguchi M."/>
            <person name="Kohda T."/>
            <person name="Mukamoto M."/>
            <person name="Misawa N."/>
            <person name="Matsuzaki S."/>
            <person name="Hayashi T."/>
            <person name="Kozaki S."/>
        </authorList>
    </citation>
    <scope>NUCLEOTIDE SEQUENCE</scope>
    <source>
        <strain evidence="9">Osaka05</strain>
    </source>
</reference>
<evidence type="ECO:0000256" key="4">
    <source>
        <dbReference type="ARBA" id="ARBA00023186"/>
    </source>
</evidence>
<keyword evidence="2" id="KW-0963">Cytoplasm</keyword>
<dbReference type="RefSeq" id="WP_030036035.1">
    <property type="nucleotide sequence ID" value="NZ_DF384213.1"/>
</dbReference>
<dbReference type="Proteomes" id="UP000054164">
    <property type="component" value="Unassembled WGS sequence"/>
</dbReference>
<evidence type="ECO:0000256" key="3">
    <source>
        <dbReference type="ARBA" id="ARBA00022795"/>
    </source>
</evidence>
<dbReference type="EMBL" id="DF384213">
    <property type="protein sequence ID" value="GAE03162.1"/>
    <property type="molecule type" value="Genomic_DNA"/>
</dbReference>
<organism evidence="9">
    <name type="scientific">Clostridium botulinum B str. Osaka05</name>
    <dbReference type="NCBI Taxonomy" id="1407017"/>
    <lineage>
        <taxon>Bacteria</taxon>
        <taxon>Bacillati</taxon>
        <taxon>Bacillota</taxon>
        <taxon>Clostridia</taxon>
        <taxon>Eubacteriales</taxon>
        <taxon>Clostridiaceae</taxon>
        <taxon>Clostridium</taxon>
    </lineage>
</organism>
<feature type="region of interest" description="Disordered" evidence="8">
    <location>
        <begin position="91"/>
        <end position="113"/>
    </location>
</feature>
<feature type="compositionally biased region" description="Polar residues" evidence="8">
    <location>
        <begin position="98"/>
        <end position="113"/>
    </location>
</feature>
<keyword evidence="3" id="KW-1005">Bacterial flagellum biogenesis</keyword>
<evidence type="ECO:0000256" key="2">
    <source>
        <dbReference type="ARBA" id="ARBA00022490"/>
    </source>
</evidence>
<proteinExistence type="inferred from homology"/>
<evidence type="ECO:0000313" key="9">
    <source>
        <dbReference type="EMBL" id="GAE03162.1"/>
    </source>
</evidence>
<accession>A0A0S6U890</accession>
<dbReference type="Pfam" id="PF05400">
    <property type="entry name" value="FliT"/>
    <property type="match status" value="1"/>
</dbReference>
<evidence type="ECO:0000256" key="6">
    <source>
        <dbReference type="ARBA" id="ARBA00093785"/>
    </source>
</evidence>
<comment type="function">
    <text evidence="5">May act as an export chaperone for the filament capping protein FliD.</text>
</comment>
<keyword evidence="4" id="KW-0143">Chaperone</keyword>
<dbReference type="InterPro" id="IPR008622">
    <property type="entry name" value="FliT"/>
</dbReference>
<evidence type="ECO:0000256" key="7">
    <source>
        <dbReference type="ARBA" id="ARBA00093797"/>
    </source>
</evidence>